<evidence type="ECO:0000259" key="2">
    <source>
        <dbReference type="SMART" id="SM00666"/>
    </source>
</evidence>
<proteinExistence type="predicted"/>
<dbReference type="Pfam" id="PF00564">
    <property type="entry name" value="PB1"/>
    <property type="match status" value="1"/>
</dbReference>
<dbReference type="Proteomes" id="UP000593564">
    <property type="component" value="Unassembled WGS sequence"/>
</dbReference>
<comment type="caution">
    <text evidence="3">The sequence shown here is derived from an EMBL/GenBank/DDBJ whole genome shotgun (WGS) entry which is preliminary data.</text>
</comment>
<dbReference type="PANTHER" id="PTHR31973:SF149">
    <property type="entry name" value="SWIM-TYPE DOMAIN-CONTAINING PROTEIN"/>
    <property type="match status" value="1"/>
</dbReference>
<dbReference type="SMART" id="SM00666">
    <property type="entry name" value="PB1"/>
    <property type="match status" value="1"/>
</dbReference>
<dbReference type="InterPro" id="IPR004332">
    <property type="entry name" value="Transposase_MuDR"/>
</dbReference>
<dbReference type="EMBL" id="JACBKZ010000007">
    <property type="protein sequence ID" value="KAF5945872.1"/>
    <property type="molecule type" value="Genomic_DNA"/>
</dbReference>
<organism evidence="3 4">
    <name type="scientific">Camellia sinensis</name>
    <name type="common">Tea plant</name>
    <name type="synonym">Thea sinensis</name>
    <dbReference type="NCBI Taxonomy" id="4442"/>
    <lineage>
        <taxon>Eukaryota</taxon>
        <taxon>Viridiplantae</taxon>
        <taxon>Streptophyta</taxon>
        <taxon>Embryophyta</taxon>
        <taxon>Tracheophyta</taxon>
        <taxon>Spermatophyta</taxon>
        <taxon>Magnoliopsida</taxon>
        <taxon>eudicotyledons</taxon>
        <taxon>Gunneridae</taxon>
        <taxon>Pentapetalae</taxon>
        <taxon>asterids</taxon>
        <taxon>Ericales</taxon>
        <taxon>Theaceae</taxon>
        <taxon>Camellia</taxon>
    </lineage>
</organism>
<evidence type="ECO:0000313" key="3">
    <source>
        <dbReference type="EMBL" id="KAF5945872.1"/>
    </source>
</evidence>
<evidence type="ECO:0000256" key="1">
    <source>
        <dbReference type="SAM" id="MobiDB-lite"/>
    </source>
</evidence>
<dbReference type="PANTHER" id="PTHR31973">
    <property type="entry name" value="POLYPROTEIN, PUTATIVE-RELATED"/>
    <property type="match status" value="1"/>
</dbReference>
<evidence type="ECO:0000313" key="4">
    <source>
        <dbReference type="Proteomes" id="UP000593564"/>
    </source>
</evidence>
<feature type="compositionally biased region" description="Polar residues" evidence="1">
    <location>
        <begin position="185"/>
        <end position="209"/>
    </location>
</feature>
<reference evidence="4" key="1">
    <citation type="journal article" date="2020" name="Nat. Commun.">
        <title>Genome assembly of wild tea tree DASZ reveals pedigree and selection history of tea varieties.</title>
        <authorList>
            <person name="Zhang W."/>
            <person name="Zhang Y."/>
            <person name="Qiu H."/>
            <person name="Guo Y."/>
            <person name="Wan H."/>
            <person name="Zhang X."/>
            <person name="Scossa F."/>
            <person name="Alseekh S."/>
            <person name="Zhang Q."/>
            <person name="Wang P."/>
            <person name="Xu L."/>
            <person name="Schmidt M.H."/>
            <person name="Jia X."/>
            <person name="Li D."/>
            <person name="Zhu A."/>
            <person name="Guo F."/>
            <person name="Chen W."/>
            <person name="Ni D."/>
            <person name="Usadel B."/>
            <person name="Fernie A.R."/>
            <person name="Wen W."/>
        </authorList>
    </citation>
    <scope>NUCLEOTIDE SEQUENCE [LARGE SCALE GENOMIC DNA]</scope>
    <source>
        <strain evidence="4">cv. G240</strain>
    </source>
</reference>
<feature type="compositionally biased region" description="Basic residues" evidence="1">
    <location>
        <begin position="172"/>
        <end position="182"/>
    </location>
</feature>
<accession>A0A7J7GYM5</accession>
<dbReference type="SUPFAM" id="SSF54277">
    <property type="entry name" value="CAD &amp; PB1 domains"/>
    <property type="match status" value="1"/>
</dbReference>
<dbReference type="AlphaFoldDB" id="A0A7J7GYM5"/>
<feature type="region of interest" description="Disordered" evidence="1">
    <location>
        <begin position="130"/>
        <end position="213"/>
    </location>
</feature>
<gene>
    <name evidence="3" type="ORF">HYC85_016100</name>
</gene>
<protein>
    <recommendedName>
        <fullName evidence="2">PB1 domain-containing protein</fullName>
    </recommendedName>
</protein>
<name>A0A7J7GYM5_CAMSI</name>
<dbReference type="Gene3D" id="3.10.20.90">
    <property type="entry name" value="Phosphatidylinositol 3-kinase Catalytic Subunit, Chain A, domain 1"/>
    <property type="match status" value="1"/>
</dbReference>
<dbReference type="Pfam" id="PF03108">
    <property type="entry name" value="DBD_Tnp_Mut"/>
    <property type="match status" value="1"/>
</dbReference>
<dbReference type="InterPro" id="IPR000270">
    <property type="entry name" value="PB1_dom"/>
</dbReference>
<feature type="domain" description="PB1" evidence="2">
    <location>
        <begin position="19"/>
        <end position="102"/>
    </location>
</feature>
<feature type="compositionally biased region" description="Low complexity" evidence="1">
    <location>
        <begin position="135"/>
        <end position="147"/>
    </location>
</feature>
<reference evidence="3 4" key="2">
    <citation type="submission" date="2020-07" db="EMBL/GenBank/DDBJ databases">
        <title>Genome assembly of wild tea tree DASZ reveals pedigree and selection history of tea varieties.</title>
        <authorList>
            <person name="Zhang W."/>
        </authorList>
    </citation>
    <scope>NUCLEOTIDE SEQUENCE [LARGE SCALE GENOMIC DNA]</scope>
    <source>
        <strain evidence="4">cv. G240</strain>
        <tissue evidence="3">Leaf</tissue>
    </source>
</reference>
<keyword evidence="4" id="KW-1185">Reference proteome</keyword>
<feature type="compositionally biased region" description="Acidic residues" evidence="1">
    <location>
        <begin position="273"/>
        <end position="282"/>
    </location>
</feature>
<feature type="region of interest" description="Disordered" evidence="1">
    <location>
        <begin position="249"/>
        <end position="282"/>
    </location>
</feature>
<sequence>MVRGKLILICQSGGEFVKNDDGSFTYGGGEAQAVNIDCETQFDDLKLKFAEMCNLDFKTMSIKYFLPRNTKTLITLSNDKDLKRMLSFHENSVTADVFVLGKQGFNRDDWNIFSNRTTGIKVAESVKHVAPPPAAATSSPVDAASPVGRKTATPNKTTRAASKKASLAAPKKATRAVPKKATRVATDSASNSSAYTDSDNSSAGPSSPVSFAAKPIPHSAIEVDMSATPADTVKKRRRTASWKIGVNGPTIVAVPDDDGDKKSRRMNRRRLADDDDDDDTEQNMEVVPWEDDLDASSHLISSDDVSLDSLVASWKDGITGIGQDFKDVSEFRDALQKYAIAHRFVYKLKKNESNRASGICIADGCSWRIHASWVPADQTFRIKKFNSSHTCGGESWKSAHPTKNWLVNIIKDRLRESPHQKPKDIANGILKDFGIELSYTQVWRGIGDAREQLQGSYKEAYNQLSWYCEKIIETNPGSSVKLIVNDDKRFQCLFVSFRASIHGFEKGCRPLLFLEAASLKSKYQEVLLTATALDGDDGFFPVAFAIVDNENDEKWNWFLSN</sequence>